<evidence type="ECO:0000256" key="1">
    <source>
        <dbReference type="ARBA" id="ARBA00022737"/>
    </source>
</evidence>
<dbReference type="PROSITE" id="PS51464">
    <property type="entry name" value="SIS"/>
    <property type="match status" value="2"/>
</dbReference>
<dbReference type="RefSeq" id="WP_311423575.1">
    <property type="nucleotide sequence ID" value="NZ_JAVREH010000017.1"/>
</dbReference>
<evidence type="ECO:0000313" key="4">
    <source>
        <dbReference type="Proteomes" id="UP001183176"/>
    </source>
</evidence>
<dbReference type="Pfam" id="PF01380">
    <property type="entry name" value="SIS"/>
    <property type="match status" value="2"/>
</dbReference>
<proteinExistence type="predicted"/>
<dbReference type="CDD" id="cd05009">
    <property type="entry name" value="SIS_GlmS_GlmD_2"/>
    <property type="match status" value="1"/>
</dbReference>
<dbReference type="SUPFAM" id="SSF53697">
    <property type="entry name" value="SIS domain"/>
    <property type="match status" value="1"/>
</dbReference>
<keyword evidence="1" id="KW-0677">Repeat</keyword>
<accession>A0ABU2JBQ8</accession>
<dbReference type="Proteomes" id="UP001183176">
    <property type="component" value="Unassembled WGS sequence"/>
</dbReference>
<dbReference type="InterPro" id="IPR046348">
    <property type="entry name" value="SIS_dom_sf"/>
</dbReference>
<comment type="caution">
    <text evidence="3">The sequence shown here is derived from an EMBL/GenBank/DDBJ whole genome shotgun (WGS) entry which is preliminary data.</text>
</comment>
<dbReference type="Gene3D" id="3.40.50.10490">
    <property type="entry name" value="Glucose-6-phosphate isomerase like protein, domain 1"/>
    <property type="match status" value="2"/>
</dbReference>
<gene>
    <name evidence="3" type="ORF">RM423_13585</name>
</gene>
<protein>
    <submittedName>
        <fullName evidence="3">SIS domain-containing protein</fullName>
    </submittedName>
</protein>
<dbReference type="EMBL" id="JAVREH010000017">
    <property type="protein sequence ID" value="MDT0262424.1"/>
    <property type="molecule type" value="Genomic_DNA"/>
</dbReference>
<dbReference type="InterPro" id="IPR035466">
    <property type="entry name" value="GlmS/AgaS_SIS"/>
</dbReference>
<dbReference type="PANTHER" id="PTHR10937:SF8">
    <property type="entry name" value="AMINOTRANSFERASE-RELATED"/>
    <property type="match status" value="1"/>
</dbReference>
<dbReference type="CDD" id="cd05008">
    <property type="entry name" value="SIS_GlmS_GlmD_1"/>
    <property type="match status" value="1"/>
</dbReference>
<name>A0ABU2JBQ8_9ACTN</name>
<evidence type="ECO:0000313" key="3">
    <source>
        <dbReference type="EMBL" id="MDT0262424.1"/>
    </source>
</evidence>
<feature type="domain" description="SIS" evidence="2">
    <location>
        <begin position="31"/>
        <end position="179"/>
    </location>
</feature>
<dbReference type="PANTHER" id="PTHR10937">
    <property type="entry name" value="GLUCOSAMINE--FRUCTOSE-6-PHOSPHATE AMINOTRANSFERASE, ISOMERIZING"/>
    <property type="match status" value="1"/>
</dbReference>
<organism evidence="3 4">
    <name type="scientific">Jatrophihabitans lederbergiae</name>
    <dbReference type="NCBI Taxonomy" id="3075547"/>
    <lineage>
        <taxon>Bacteria</taxon>
        <taxon>Bacillati</taxon>
        <taxon>Actinomycetota</taxon>
        <taxon>Actinomycetes</taxon>
        <taxon>Jatrophihabitantales</taxon>
        <taxon>Jatrophihabitantaceae</taxon>
        <taxon>Jatrophihabitans</taxon>
    </lineage>
</organism>
<reference evidence="4" key="1">
    <citation type="submission" date="2023-07" db="EMBL/GenBank/DDBJ databases">
        <title>30 novel species of actinomycetes from the DSMZ collection.</title>
        <authorList>
            <person name="Nouioui I."/>
        </authorList>
    </citation>
    <scope>NUCLEOTIDE SEQUENCE [LARGE SCALE GENOMIC DNA]</scope>
    <source>
        <strain evidence="4">DSM 44399</strain>
    </source>
</reference>
<sequence length="346" mass="35598">MKEQAPGTLMSAEMAEQPQVLNRLATRYADIAGRIRSALAGTGRPAGVAFLARGSSDNAALLGRYAVELRTGVPTCLIAPSVLTAYGRTPTGFHGWVVLALSQSGRTPEIIDSAQRLRRAGATIIAITNDASSELAAAADLAVALDAGPERAVPATKTVTAQLLGILAVVAGIGDGPELVGELDRLADRAAEVLADTASVDSAATMLARHRRLAVVARGLLYPAAKETALKLQETTGAMAHGFSTADFRHGPIAVCGPDAPAVLLAGSGPADHDTRELVSVLRERGADSIVAGSAASDPVRWPVADGATDCLLATIRGQQLALAVCRELGIDPDHPLGLNKVTLTH</sequence>
<dbReference type="InterPro" id="IPR001347">
    <property type="entry name" value="SIS_dom"/>
</dbReference>
<evidence type="ECO:0000259" key="2">
    <source>
        <dbReference type="PROSITE" id="PS51464"/>
    </source>
</evidence>
<dbReference type="InterPro" id="IPR035490">
    <property type="entry name" value="GlmS/FrlB_SIS"/>
</dbReference>
<keyword evidence="4" id="KW-1185">Reference proteome</keyword>
<feature type="domain" description="SIS" evidence="2">
    <location>
        <begin position="203"/>
        <end position="336"/>
    </location>
</feature>